<dbReference type="InterPro" id="IPR017439">
    <property type="entry name" value="Amidohydrolase"/>
</dbReference>
<dbReference type="Gene3D" id="3.30.70.360">
    <property type="match status" value="1"/>
</dbReference>
<feature type="binding site" evidence="1">
    <location>
        <position position="126"/>
    </location>
    <ligand>
        <name>Mn(2+)</name>
        <dbReference type="ChEBI" id="CHEBI:29035"/>
        <label>2</label>
    </ligand>
</feature>
<evidence type="ECO:0000313" key="3">
    <source>
        <dbReference type="EMBL" id="RUS57912.1"/>
    </source>
</evidence>
<dbReference type="InterPro" id="IPR037484">
    <property type="entry name" value="AmhX-like"/>
</dbReference>
<keyword evidence="1" id="KW-0479">Metal-binding</keyword>
<dbReference type="PANTHER" id="PTHR11014:SF122">
    <property type="entry name" value="AMIDOHYDROLASE AMHX"/>
    <property type="match status" value="1"/>
</dbReference>
<keyword evidence="4" id="KW-1185">Reference proteome</keyword>
<dbReference type="GO" id="GO:0046872">
    <property type="term" value="F:metal ion binding"/>
    <property type="evidence" value="ECO:0007669"/>
    <property type="project" value="UniProtKB-KW"/>
</dbReference>
<sequence>MQQVLEQHKPFLRQVYEQLHAIPEVGWQEYKTTAYLAKILRDQNFHVTTFEGSTGLYVEIGEGAPVIGLRTDIDALWQQVDGEFRGNHSCGHDAHMTMAVGVLLLLKELHNPASGKIRVLFQPAEEKGNGALSFVERGLVDGMQFLFGMHIRPVQEMQDNSYSPALYHGAARLIEGTIVGQECHGARPHLGKNAIEIGSSLVTALSHIHIDPMIPSSVKLTSFQAGDIQNANTIPGIARFTIDARSQTNEGMEQLMAQLQLAIMGVEQSHRAKIEFETKATIVAAEVDDTAKQLMKQAIIDTCGLDHLAADVVTPGGEDFHYYTLKRPYIKATMLGVGCGVTPGLHDPHMTYNRDRLFTGIEIMTKTILHAVAFSQRSVIQRGATS</sequence>
<dbReference type="AlphaFoldDB" id="A0A433RX97"/>
<dbReference type="InterPro" id="IPR002933">
    <property type="entry name" value="Peptidase_M20"/>
</dbReference>
<comment type="cofactor">
    <cofactor evidence="1">
        <name>Mn(2+)</name>
        <dbReference type="ChEBI" id="CHEBI:29035"/>
    </cofactor>
    <text evidence="1">The Mn(2+) ion enhances activity.</text>
</comment>
<feature type="binding site" evidence="1">
    <location>
        <position position="92"/>
    </location>
    <ligand>
        <name>Mn(2+)</name>
        <dbReference type="ChEBI" id="CHEBI:29035"/>
        <label>2</label>
    </ligand>
</feature>
<reference evidence="3 4" key="1">
    <citation type="submission" date="2014-11" db="EMBL/GenBank/DDBJ databases">
        <title>Genome sequence and analysis of novel Kurthia sp.</title>
        <authorList>
            <person name="Lawson J.N."/>
            <person name="Gonzalez J.E."/>
            <person name="Rinauldi L."/>
            <person name="Xuan Z."/>
            <person name="Firman A."/>
            <person name="Shaddox L."/>
            <person name="Trudeau A."/>
            <person name="Shah S."/>
            <person name="Reiman D."/>
        </authorList>
    </citation>
    <scope>NUCLEOTIDE SEQUENCE [LARGE SCALE GENOMIC DNA]</scope>
    <source>
        <strain evidence="3 4">3B1D</strain>
    </source>
</reference>
<dbReference type="EMBL" id="JTFC01000009">
    <property type="protein sequence ID" value="RUS57912.1"/>
    <property type="molecule type" value="Genomic_DNA"/>
</dbReference>
<keyword evidence="3" id="KW-0378">Hydrolase</keyword>
<dbReference type="Pfam" id="PF01546">
    <property type="entry name" value="Peptidase_M20"/>
    <property type="match status" value="1"/>
</dbReference>
<protein>
    <submittedName>
        <fullName evidence="3">Amidohydrolase</fullName>
    </submittedName>
</protein>
<organism evidence="3 4">
    <name type="scientific">Candidatus Kurthia intestinigallinarum</name>
    <dbReference type="NCBI Taxonomy" id="1562256"/>
    <lineage>
        <taxon>Bacteria</taxon>
        <taxon>Bacillati</taxon>
        <taxon>Bacillota</taxon>
        <taxon>Bacilli</taxon>
        <taxon>Bacillales</taxon>
        <taxon>Caryophanaceae</taxon>
        <taxon>Kurthia</taxon>
    </lineage>
</organism>
<dbReference type="Proteomes" id="UP000288623">
    <property type="component" value="Unassembled WGS sequence"/>
</dbReference>
<dbReference type="OrthoDB" id="2416606at2"/>
<keyword evidence="1" id="KW-0464">Manganese</keyword>
<evidence type="ECO:0000256" key="1">
    <source>
        <dbReference type="PIRSR" id="PIRSR005962-1"/>
    </source>
</evidence>
<feature type="domain" description="Peptidase M20 dimerisation" evidence="2">
    <location>
        <begin position="177"/>
        <end position="261"/>
    </location>
</feature>
<dbReference type="NCBIfam" id="TIGR01891">
    <property type="entry name" value="amidohydrolases"/>
    <property type="match status" value="1"/>
</dbReference>
<dbReference type="CDD" id="cd08018">
    <property type="entry name" value="M20_Acy1_amhX-like"/>
    <property type="match status" value="1"/>
</dbReference>
<comment type="caution">
    <text evidence="3">The sequence shown here is derived from an EMBL/GenBank/DDBJ whole genome shotgun (WGS) entry which is preliminary data.</text>
</comment>
<dbReference type="GO" id="GO:0016787">
    <property type="term" value="F:hydrolase activity"/>
    <property type="evidence" value="ECO:0007669"/>
    <property type="project" value="UniProtKB-KW"/>
</dbReference>
<accession>A0A433RX97</accession>
<dbReference type="Gene3D" id="3.40.630.10">
    <property type="entry name" value="Zn peptidases"/>
    <property type="match status" value="1"/>
</dbReference>
<feature type="binding site" evidence="1">
    <location>
        <position position="150"/>
    </location>
    <ligand>
        <name>Mn(2+)</name>
        <dbReference type="ChEBI" id="CHEBI:29035"/>
        <label>2</label>
    </ligand>
</feature>
<dbReference type="SUPFAM" id="SSF55031">
    <property type="entry name" value="Bacterial exopeptidase dimerisation domain"/>
    <property type="match status" value="1"/>
</dbReference>
<gene>
    <name evidence="3" type="ORF">QI30_03085</name>
</gene>
<dbReference type="RefSeq" id="WP_126989492.1">
    <property type="nucleotide sequence ID" value="NZ_JTFC01000009.1"/>
</dbReference>
<dbReference type="SUPFAM" id="SSF53187">
    <property type="entry name" value="Zn-dependent exopeptidases"/>
    <property type="match status" value="1"/>
</dbReference>
<name>A0A433RX97_9BACL</name>
<dbReference type="PANTHER" id="PTHR11014">
    <property type="entry name" value="PEPTIDASE M20 FAMILY MEMBER"/>
    <property type="match status" value="1"/>
</dbReference>
<evidence type="ECO:0000259" key="2">
    <source>
        <dbReference type="Pfam" id="PF07687"/>
    </source>
</evidence>
<evidence type="ECO:0000313" key="4">
    <source>
        <dbReference type="Proteomes" id="UP000288623"/>
    </source>
</evidence>
<dbReference type="PIRSF" id="PIRSF005962">
    <property type="entry name" value="Pept_M20D_amidohydro"/>
    <property type="match status" value="1"/>
</dbReference>
<feature type="binding site" evidence="1">
    <location>
        <position position="346"/>
    </location>
    <ligand>
        <name>Mn(2+)</name>
        <dbReference type="ChEBI" id="CHEBI:29035"/>
        <label>2</label>
    </ligand>
</feature>
<dbReference type="InterPro" id="IPR011650">
    <property type="entry name" value="Peptidase_M20_dimer"/>
</dbReference>
<dbReference type="Pfam" id="PF07687">
    <property type="entry name" value="M20_dimer"/>
    <property type="match status" value="1"/>
</dbReference>
<proteinExistence type="predicted"/>
<dbReference type="InterPro" id="IPR036264">
    <property type="entry name" value="Bact_exopeptidase_dim_dom"/>
</dbReference>
<feature type="binding site" evidence="1">
    <location>
        <position position="90"/>
    </location>
    <ligand>
        <name>Mn(2+)</name>
        <dbReference type="ChEBI" id="CHEBI:29035"/>
        <label>2</label>
    </ligand>
</feature>